<dbReference type="Gene3D" id="3.40.980.10">
    <property type="entry name" value="MoaB/Mog-like domain"/>
    <property type="match status" value="1"/>
</dbReference>
<sequence length="419" mass="46056">MKAEIITIGDEILIGQIIDTNSGWIAKQLLQFEVDIVQMTSIPDTEEAISTTLKEASTRADLILITGGLGPTKDDVTKKTAAAYFGTTLIRDEHVLRHVTNIFESRNLKMLDINLQQADVLANCEVLFNDYGTAPGMLVHQDQKKFIFMPGVPFEMKFLMEKHVLPLLAKQDPDLFICHETILVGGIGESYLAEEIKDIEAELPSSIKLAYLPTLAFIRLRLSGKSRNKSDIMLQVALFKTKLLHRLQHHVIADYDTSIEPYLIKELGRRGATLTTAESCTGGSLAASITAVAGSSTIFLGGTIPYSNALKQQLLNVEEETLIQYGAVSEQTAIEMASGSKKAFSSDYAIATTGIAGPGGGTAEKPVGTIWVAVAGKKEILTKKFQFDNDRLINIERTRMNALLLLWKLLVKEKEQDTQ</sequence>
<dbReference type="NCBIfam" id="TIGR00200">
    <property type="entry name" value="cinA_nterm"/>
    <property type="match status" value="1"/>
</dbReference>
<dbReference type="PANTHER" id="PTHR13939:SF0">
    <property type="entry name" value="NMN AMIDOHYDROLASE-LIKE PROTEIN YFAY"/>
    <property type="match status" value="1"/>
</dbReference>
<evidence type="ECO:0000313" key="3">
    <source>
        <dbReference type="EMBL" id="SPZ83880.1"/>
    </source>
</evidence>
<evidence type="ECO:0000259" key="2">
    <source>
        <dbReference type="SMART" id="SM00852"/>
    </source>
</evidence>
<gene>
    <name evidence="3" type="primary">ygaD</name>
    <name evidence="3" type="ORF">NCTC11343_00400</name>
</gene>
<feature type="domain" description="MoaB/Mog" evidence="2">
    <location>
        <begin position="4"/>
        <end position="170"/>
    </location>
</feature>
<dbReference type="SMART" id="SM00852">
    <property type="entry name" value="MoCF_biosynth"/>
    <property type="match status" value="1"/>
</dbReference>
<dbReference type="Pfam" id="PF18146">
    <property type="entry name" value="CinA_KH"/>
    <property type="match status" value="1"/>
</dbReference>
<dbReference type="InterPro" id="IPR050101">
    <property type="entry name" value="CinA"/>
</dbReference>
<evidence type="ECO:0000256" key="1">
    <source>
        <dbReference type="HAMAP-Rule" id="MF_00226"/>
    </source>
</evidence>
<dbReference type="HAMAP" id="MF_00226_B">
    <property type="entry name" value="CinA_B"/>
    <property type="match status" value="1"/>
</dbReference>
<dbReference type="InterPro" id="IPR001453">
    <property type="entry name" value="MoaB/Mog_dom"/>
</dbReference>
<dbReference type="InterPro" id="IPR036653">
    <property type="entry name" value="CinA-like_C"/>
</dbReference>
<dbReference type="AlphaFoldDB" id="A0A2X2L3S0"/>
<name>A0A2X2L3S0_SPHMU</name>
<dbReference type="Pfam" id="PF02464">
    <property type="entry name" value="CinA"/>
    <property type="match status" value="1"/>
</dbReference>
<dbReference type="GeneID" id="97179129"/>
<dbReference type="PIRSF" id="PIRSF006728">
    <property type="entry name" value="CinA"/>
    <property type="match status" value="1"/>
</dbReference>
<comment type="similarity">
    <text evidence="1">Belongs to the CinA family.</text>
</comment>
<dbReference type="SUPFAM" id="SSF142433">
    <property type="entry name" value="CinA-like"/>
    <property type="match status" value="1"/>
</dbReference>
<dbReference type="InterPro" id="IPR036425">
    <property type="entry name" value="MoaB/Mog-like_dom_sf"/>
</dbReference>
<dbReference type="RefSeq" id="WP_112373666.1">
    <property type="nucleotide sequence ID" value="NZ_CP069793.1"/>
</dbReference>
<dbReference type="CDD" id="cd00885">
    <property type="entry name" value="cinA"/>
    <property type="match status" value="1"/>
</dbReference>
<accession>A0A2X2L3S0</accession>
<dbReference type="Gene3D" id="3.90.950.20">
    <property type="entry name" value="CinA-like"/>
    <property type="match status" value="1"/>
</dbReference>
<organism evidence="3 4">
    <name type="scientific">Sphingobacterium multivorum</name>
    <dbReference type="NCBI Taxonomy" id="28454"/>
    <lineage>
        <taxon>Bacteria</taxon>
        <taxon>Pseudomonadati</taxon>
        <taxon>Bacteroidota</taxon>
        <taxon>Sphingobacteriia</taxon>
        <taxon>Sphingobacteriales</taxon>
        <taxon>Sphingobacteriaceae</taxon>
        <taxon>Sphingobacterium</taxon>
    </lineage>
</organism>
<reference evidence="3 4" key="1">
    <citation type="submission" date="2018-06" db="EMBL/GenBank/DDBJ databases">
        <authorList>
            <consortium name="Pathogen Informatics"/>
            <person name="Doyle S."/>
        </authorList>
    </citation>
    <scope>NUCLEOTIDE SEQUENCE [LARGE SCALE GENOMIC DNA]</scope>
    <source>
        <strain evidence="3 4">NCTC11343</strain>
    </source>
</reference>
<dbReference type="InterPro" id="IPR008136">
    <property type="entry name" value="CinA_C"/>
</dbReference>
<dbReference type="PANTHER" id="PTHR13939">
    <property type="entry name" value="NICOTINAMIDE-NUCLEOTIDE AMIDOHYDROLASE PNCC"/>
    <property type="match status" value="1"/>
</dbReference>
<evidence type="ECO:0000313" key="4">
    <source>
        <dbReference type="Proteomes" id="UP000251241"/>
    </source>
</evidence>
<dbReference type="InterPro" id="IPR008135">
    <property type="entry name" value="Competence-induced_CinA"/>
</dbReference>
<dbReference type="Pfam" id="PF00994">
    <property type="entry name" value="MoCF_biosynth"/>
    <property type="match status" value="1"/>
</dbReference>
<dbReference type="SUPFAM" id="SSF53218">
    <property type="entry name" value="Molybdenum cofactor biosynthesis proteins"/>
    <property type="match status" value="1"/>
</dbReference>
<proteinExistence type="inferred from homology"/>
<protein>
    <recommendedName>
        <fullName evidence="1">CinA-like protein</fullName>
    </recommendedName>
</protein>
<dbReference type="NCBIfam" id="NF001813">
    <property type="entry name" value="PRK00549.1"/>
    <property type="match status" value="1"/>
</dbReference>
<dbReference type="NCBIfam" id="TIGR00199">
    <property type="entry name" value="PncC_domain"/>
    <property type="match status" value="1"/>
</dbReference>
<dbReference type="Proteomes" id="UP000251241">
    <property type="component" value="Unassembled WGS sequence"/>
</dbReference>
<dbReference type="EMBL" id="UAUU01000002">
    <property type="protein sequence ID" value="SPZ83880.1"/>
    <property type="molecule type" value="Genomic_DNA"/>
</dbReference>
<dbReference type="NCBIfam" id="TIGR00177">
    <property type="entry name" value="molyb_syn"/>
    <property type="match status" value="1"/>
</dbReference>
<dbReference type="InterPro" id="IPR041424">
    <property type="entry name" value="CinA_KH"/>
</dbReference>